<evidence type="ECO:0000256" key="6">
    <source>
        <dbReference type="ARBA" id="ARBA00023136"/>
    </source>
</evidence>
<keyword evidence="5" id="KW-1133">Transmembrane helix</keyword>
<dbReference type="Gene3D" id="3.40.50.300">
    <property type="entry name" value="P-loop containing nucleotide triphosphate hydrolases"/>
    <property type="match status" value="1"/>
</dbReference>
<keyword evidence="3" id="KW-1003">Cell membrane</keyword>
<dbReference type="InterPro" id="IPR003688">
    <property type="entry name" value="TraG/VirD4"/>
</dbReference>
<dbReference type="CDD" id="cd01127">
    <property type="entry name" value="TrwB_TraG_TraD_VirD4"/>
    <property type="match status" value="2"/>
</dbReference>
<comment type="similarity">
    <text evidence="2">Belongs to the VirD4/TraG family.</text>
</comment>
<proteinExistence type="inferred from homology"/>
<dbReference type="InterPro" id="IPR027417">
    <property type="entry name" value="P-loop_NTPase"/>
</dbReference>
<organism evidence="8">
    <name type="scientific">mine drainage metagenome</name>
    <dbReference type="NCBI Taxonomy" id="410659"/>
    <lineage>
        <taxon>unclassified sequences</taxon>
        <taxon>metagenomes</taxon>
        <taxon>ecological metagenomes</taxon>
    </lineage>
</organism>
<evidence type="ECO:0000313" key="8">
    <source>
        <dbReference type="EMBL" id="CBI08928.1"/>
    </source>
</evidence>
<comment type="subcellular location">
    <subcellularLocation>
        <location evidence="1">Cell membrane</location>
        <topology evidence="1">Multi-pass membrane protein</topology>
    </subcellularLocation>
</comment>
<dbReference type="InterPro" id="IPR051539">
    <property type="entry name" value="T4SS-coupling_protein"/>
</dbReference>
<accession>E6QNV7</accession>
<dbReference type="SUPFAM" id="SSF52540">
    <property type="entry name" value="P-loop containing nucleoside triphosphate hydrolases"/>
    <property type="match status" value="1"/>
</dbReference>
<dbReference type="PANTHER" id="PTHR37937">
    <property type="entry name" value="CONJUGATIVE TRANSFER: DNA TRANSPORT"/>
    <property type="match status" value="1"/>
</dbReference>
<feature type="compositionally biased region" description="Basic and acidic residues" evidence="7">
    <location>
        <begin position="788"/>
        <end position="818"/>
    </location>
</feature>
<evidence type="ECO:0000256" key="3">
    <source>
        <dbReference type="ARBA" id="ARBA00022475"/>
    </source>
</evidence>
<protein>
    <submittedName>
        <fullName evidence="8">Conjugal transfer protein traG (Modular protein)</fullName>
    </submittedName>
</protein>
<reference evidence="8" key="1">
    <citation type="submission" date="2009-10" db="EMBL/GenBank/DDBJ databases">
        <title>Diversity of trophic interactions inside an arsenic-rich microbial ecosystem.</title>
        <authorList>
            <person name="Bertin P.N."/>
            <person name="Heinrich-Salmeron A."/>
            <person name="Pelletier E."/>
            <person name="Goulhen-Chollet F."/>
            <person name="Arsene-Ploetze F."/>
            <person name="Gallien S."/>
            <person name="Calteau A."/>
            <person name="Vallenet D."/>
            <person name="Casiot C."/>
            <person name="Chane-Woon-Ming B."/>
            <person name="Giloteaux L."/>
            <person name="Barakat M."/>
            <person name="Bonnefoy V."/>
            <person name="Bruneel O."/>
            <person name="Chandler M."/>
            <person name="Cleiss J."/>
            <person name="Duran R."/>
            <person name="Elbaz-Poulichet F."/>
            <person name="Fonknechten N."/>
            <person name="Lauga B."/>
            <person name="Mornico D."/>
            <person name="Ortet P."/>
            <person name="Schaeffer C."/>
            <person name="Siguier P."/>
            <person name="Alexander Thil Smith A."/>
            <person name="Van Dorsselaer A."/>
            <person name="Weissenbach J."/>
            <person name="Medigue C."/>
            <person name="Le Paslier D."/>
        </authorList>
    </citation>
    <scope>NUCLEOTIDE SEQUENCE</scope>
</reference>
<feature type="region of interest" description="Disordered" evidence="7">
    <location>
        <begin position="736"/>
        <end position="818"/>
    </location>
</feature>
<evidence type="ECO:0000256" key="1">
    <source>
        <dbReference type="ARBA" id="ARBA00004651"/>
    </source>
</evidence>
<evidence type="ECO:0000256" key="5">
    <source>
        <dbReference type="ARBA" id="ARBA00022989"/>
    </source>
</evidence>
<evidence type="ECO:0000256" key="4">
    <source>
        <dbReference type="ARBA" id="ARBA00022692"/>
    </source>
</evidence>
<name>E6QNV7_9ZZZZ</name>
<dbReference type="PANTHER" id="PTHR37937:SF1">
    <property type="entry name" value="CONJUGATIVE TRANSFER: DNA TRANSPORT"/>
    <property type="match status" value="1"/>
</dbReference>
<keyword evidence="4" id="KW-0812">Transmembrane</keyword>
<evidence type="ECO:0000256" key="7">
    <source>
        <dbReference type="SAM" id="MobiDB-lite"/>
    </source>
</evidence>
<dbReference type="EMBL" id="CABQ01000293">
    <property type="protein sequence ID" value="CBI08928.1"/>
    <property type="molecule type" value="Genomic_DNA"/>
</dbReference>
<dbReference type="AlphaFoldDB" id="E6QNV7"/>
<sequence>MTPTPGRFSHKDAKMVNSIHAPNSTVSDYKVQRLARGGRLKTTLAGVAAGVLGYTLGISYVARDVFPGYQWTDDFIQKAHAYIALPYGWRLYDPLPFLRPMILNIHYPVIHQAFYDAGLPAVVLGVLTAGMLGKKHKDAQKAVLDNPVHGSARWAGKSDAIRAALLPSPPPKTVMDSLRPWLGLHPAKGLKGDSDWARWQERRGKRKKEAAEWRKRRAEREKKRLSEIPEPTVFDRFDSLHVCYVGAFVENGAATPLQHTGAEHILVFAPTRSGKGVGLVLPTLLDGWMDSVVVHDIKGENFNLTAGYRKAMGHHILKFSPGSVSEEGCHFNPLDAVRVGTQYEVKDVMNIATMIVDPDGKGLNDHWQKTGFALLTSIILHVLYAMPDKTLRGVAAYLNDPTLESVDVAFERMMQTEHDPDEQYGWRDGDGQFTKVHPVIAQSAREMLNKADNEKSGVISTMMSFLSLYRDPIVAKWTEYSDFRIADLQDAEQPVSLYLVTSPEDKNRLKPLIRLVLNQIASQFTAEERLEAKDGRIVARGKHRLLLLLDEFPSLGKLDVFLDSIAFLAGYNVKLYLITQDIAQLEDEGHGYGKAGAKTIIGNCHIRAAYAPNQVETAKWISDMLGTRTVTMENDNQSFDGSMFGQNKGYSTSLSYQSRPLLTADEVMTLRGPEKEGSNIKTPGDMLVFAAGFHPIYGQQLLYFKNPEWLDRASVRWPEKSDSIPGARKDYKAILGESGGTLPIPHIEKKPEEQEPNGQGPVEEVSDAEKEALAATQSELNALAGEKPAGEGKYDTSERDAERESFAGLTEDGKSGQE</sequence>
<dbReference type="Pfam" id="PF02534">
    <property type="entry name" value="T4SS-DNA_transf"/>
    <property type="match status" value="1"/>
</dbReference>
<comment type="caution">
    <text evidence="8">The sequence shown here is derived from an EMBL/GenBank/DDBJ whole genome shotgun (WGS) entry which is preliminary data.</text>
</comment>
<gene>
    <name evidence="8" type="ORF">CARN6_2457</name>
</gene>
<evidence type="ECO:0000256" key="2">
    <source>
        <dbReference type="ARBA" id="ARBA00008806"/>
    </source>
</evidence>
<dbReference type="GO" id="GO:0005886">
    <property type="term" value="C:plasma membrane"/>
    <property type="evidence" value="ECO:0007669"/>
    <property type="project" value="UniProtKB-SubCell"/>
</dbReference>
<keyword evidence="6" id="KW-0472">Membrane</keyword>